<dbReference type="InterPro" id="IPR036790">
    <property type="entry name" value="Frizzled_dom_sf"/>
</dbReference>
<dbReference type="SUPFAM" id="SSF63501">
    <property type="entry name" value="Frizzled cysteine-rich domain"/>
    <property type="match status" value="1"/>
</dbReference>
<dbReference type="AlphaFoldDB" id="A0A3S1B730"/>
<dbReference type="GO" id="GO:0035567">
    <property type="term" value="P:non-canonical Wnt signaling pathway"/>
    <property type="evidence" value="ECO:0007669"/>
    <property type="project" value="TreeGrafter"/>
</dbReference>
<dbReference type="OrthoDB" id="5979691at2759"/>
<keyword evidence="6" id="KW-1185">Reference proteome</keyword>
<evidence type="ECO:0000313" key="6">
    <source>
        <dbReference type="Proteomes" id="UP000271974"/>
    </source>
</evidence>
<sequence>GVCLPVDDLHCSELGFNSTAFPNVFGEVTHDRVGNNGMQAVLNIFAATHCFKFTPMFACGMHFPPCSGKPVPNHYIPPCRIMCEVFKQKCEMFFGIFNFAWHTKLNCSALPNSPDPAVCLGYKETLESES</sequence>
<organism evidence="5 6">
    <name type="scientific">Elysia chlorotica</name>
    <name type="common">Eastern emerald elysia</name>
    <name type="synonym">Sea slug</name>
    <dbReference type="NCBI Taxonomy" id="188477"/>
    <lineage>
        <taxon>Eukaryota</taxon>
        <taxon>Metazoa</taxon>
        <taxon>Spiralia</taxon>
        <taxon>Lophotrochozoa</taxon>
        <taxon>Mollusca</taxon>
        <taxon>Gastropoda</taxon>
        <taxon>Heterobranchia</taxon>
        <taxon>Euthyneura</taxon>
        <taxon>Panpulmonata</taxon>
        <taxon>Sacoglossa</taxon>
        <taxon>Placobranchoidea</taxon>
        <taxon>Plakobranchidae</taxon>
        <taxon>Elysia</taxon>
    </lineage>
</organism>
<comment type="caution">
    <text evidence="5">The sequence shown here is derived from an EMBL/GenBank/DDBJ whole genome shotgun (WGS) entry which is preliminary data.</text>
</comment>
<reference evidence="5 6" key="1">
    <citation type="submission" date="2019-01" db="EMBL/GenBank/DDBJ databases">
        <title>A draft genome assembly of the solar-powered sea slug Elysia chlorotica.</title>
        <authorList>
            <person name="Cai H."/>
            <person name="Li Q."/>
            <person name="Fang X."/>
            <person name="Li J."/>
            <person name="Curtis N.E."/>
            <person name="Altenburger A."/>
            <person name="Shibata T."/>
            <person name="Feng M."/>
            <person name="Maeda T."/>
            <person name="Schwartz J.A."/>
            <person name="Shigenobu S."/>
            <person name="Lundholm N."/>
            <person name="Nishiyama T."/>
            <person name="Yang H."/>
            <person name="Hasebe M."/>
            <person name="Li S."/>
            <person name="Pierce S.K."/>
            <person name="Wang J."/>
        </authorList>
    </citation>
    <scope>NUCLEOTIDE SEQUENCE [LARGE SCALE GENOMIC DNA]</scope>
    <source>
        <strain evidence="5">EC2010</strain>
        <tissue evidence="5">Whole organism of an adult</tissue>
    </source>
</reference>
<evidence type="ECO:0000313" key="5">
    <source>
        <dbReference type="EMBL" id="RUS73665.1"/>
    </source>
</evidence>
<dbReference type="STRING" id="188477.A0A3S1B730"/>
<dbReference type="EMBL" id="RQTK01000912">
    <property type="protein sequence ID" value="RUS73665.1"/>
    <property type="molecule type" value="Genomic_DNA"/>
</dbReference>
<comment type="caution">
    <text evidence="3">Lacks conserved residue(s) required for the propagation of feature annotation.</text>
</comment>
<feature type="non-terminal residue" evidence="5">
    <location>
        <position position="130"/>
    </location>
</feature>
<feature type="disulfide bond" evidence="3">
    <location>
        <begin position="83"/>
        <end position="107"/>
    </location>
</feature>
<evidence type="ECO:0000256" key="1">
    <source>
        <dbReference type="ARBA" id="ARBA00022473"/>
    </source>
</evidence>
<dbReference type="InterPro" id="IPR020067">
    <property type="entry name" value="Frizzled_dom"/>
</dbReference>
<dbReference type="SMART" id="SM00063">
    <property type="entry name" value="FRI"/>
    <property type="match status" value="1"/>
</dbReference>
<dbReference type="Gene3D" id="1.10.2000.10">
    <property type="entry name" value="Frizzled cysteine-rich domain"/>
    <property type="match status" value="1"/>
</dbReference>
<keyword evidence="2 3" id="KW-1015">Disulfide bond</keyword>
<dbReference type="Pfam" id="PF01392">
    <property type="entry name" value="Fz"/>
    <property type="match status" value="1"/>
</dbReference>
<gene>
    <name evidence="5" type="ORF">EGW08_018571</name>
</gene>
<dbReference type="InterPro" id="IPR015526">
    <property type="entry name" value="Frizzled/SFRP"/>
</dbReference>
<dbReference type="GO" id="GO:0017147">
    <property type="term" value="F:Wnt-protein binding"/>
    <property type="evidence" value="ECO:0007669"/>
    <property type="project" value="TreeGrafter"/>
</dbReference>
<feature type="domain" description="FZ" evidence="4">
    <location>
        <begin position="1"/>
        <end position="122"/>
    </location>
</feature>
<keyword evidence="1" id="KW-0217">Developmental protein</keyword>
<proteinExistence type="predicted"/>
<evidence type="ECO:0000256" key="2">
    <source>
        <dbReference type="ARBA" id="ARBA00023157"/>
    </source>
</evidence>
<name>A0A3S1B730_ELYCH</name>
<dbReference type="PANTHER" id="PTHR11309">
    <property type="entry name" value="FRIZZLED"/>
    <property type="match status" value="1"/>
</dbReference>
<dbReference type="GO" id="GO:0060070">
    <property type="term" value="P:canonical Wnt signaling pathway"/>
    <property type="evidence" value="ECO:0007669"/>
    <property type="project" value="TreeGrafter"/>
</dbReference>
<dbReference type="GO" id="GO:0042813">
    <property type="term" value="F:Wnt receptor activity"/>
    <property type="evidence" value="ECO:0007669"/>
    <property type="project" value="TreeGrafter"/>
</dbReference>
<dbReference type="PROSITE" id="PS50038">
    <property type="entry name" value="FZ"/>
    <property type="match status" value="1"/>
</dbReference>
<accession>A0A3S1B730</accession>
<dbReference type="Proteomes" id="UP000271974">
    <property type="component" value="Unassembled WGS sequence"/>
</dbReference>
<protein>
    <recommendedName>
        <fullName evidence="4">FZ domain-containing protein</fullName>
    </recommendedName>
</protein>
<feature type="non-terminal residue" evidence="5">
    <location>
        <position position="1"/>
    </location>
</feature>
<evidence type="ECO:0000256" key="3">
    <source>
        <dbReference type="PROSITE-ProRule" id="PRU00090"/>
    </source>
</evidence>
<evidence type="ECO:0000259" key="4">
    <source>
        <dbReference type="PROSITE" id="PS50038"/>
    </source>
</evidence>
<dbReference type="GO" id="GO:0005886">
    <property type="term" value="C:plasma membrane"/>
    <property type="evidence" value="ECO:0007669"/>
    <property type="project" value="TreeGrafter"/>
</dbReference>